<reference evidence="3" key="2">
    <citation type="submission" date="2023-02" db="EMBL/GenBank/DDBJ databases">
        <authorList>
            <consortium name="DOE Joint Genome Institute"/>
            <person name="Mondo S.J."/>
            <person name="Chang Y."/>
            <person name="Wang Y."/>
            <person name="Ahrendt S."/>
            <person name="Andreopoulos W."/>
            <person name="Barry K."/>
            <person name="Beard J."/>
            <person name="Benny G.L."/>
            <person name="Blankenship S."/>
            <person name="Bonito G."/>
            <person name="Cuomo C."/>
            <person name="Desiro A."/>
            <person name="Gervers K.A."/>
            <person name="Hundley H."/>
            <person name="Kuo A."/>
            <person name="LaButti K."/>
            <person name="Lang B.F."/>
            <person name="Lipzen A."/>
            <person name="O'Donnell K."/>
            <person name="Pangilinan J."/>
            <person name="Reynolds N."/>
            <person name="Sandor L."/>
            <person name="Smith M.W."/>
            <person name="Tsang A."/>
            <person name="Grigoriev I.V."/>
            <person name="Stajich J.E."/>
            <person name="Spatafora J.W."/>
        </authorList>
    </citation>
    <scope>NUCLEOTIDE SEQUENCE</scope>
    <source>
        <strain evidence="3">RSA 2281</strain>
    </source>
</reference>
<dbReference type="Gene3D" id="2.30.29.30">
    <property type="entry name" value="Pleckstrin-homology domain (PH domain)/Phosphotyrosine-binding domain (PTB)"/>
    <property type="match status" value="1"/>
</dbReference>
<evidence type="ECO:0000313" key="3">
    <source>
        <dbReference type="EMBL" id="KAI9276900.1"/>
    </source>
</evidence>
<evidence type="ECO:0000259" key="2">
    <source>
        <dbReference type="PROSITE" id="PS50003"/>
    </source>
</evidence>
<reference evidence="3" key="1">
    <citation type="journal article" date="2022" name="IScience">
        <title>Evolution of zygomycete secretomes and the origins of terrestrial fungal ecologies.</title>
        <authorList>
            <person name="Chang Y."/>
            <person name="Wang Y."/>
            <person name="Mondo S."/>
            <person name="Ahrendt S."/>
            <person name="Andreopoulos W."/>
            <person name="Barry K."/>
            <person name="Beard J."/>
            <person name="Benny G.L."/>
            <person name="Blankenship S."/>
            <person name="Bonito G."/>
            <person name="Cuomo C."/>
            <person name="Desiro A."/>
            <person name="Gervers K.A."/>
            <person name="Hundley H."/>
            <person name="Kuo A."/>
            <person name="LaButti K."/>
            <person name="Lang B.F."/>
            <person name="Lipzen A."/>
            <person name="O'Donnell K."/>
            <person name="Pangilinan J."/>
            <person name="Reynolds N."/>
            <person name="Sandor L."/>
            <person name="Smith M.E."/>
            <person name="Tsang A."/>
            <person name="Grigoriev I.V."/>
            <person name="Stajich J.E."/>
            <person name="Spatafora J.W."/>
        </authorList>
    </citation>
    <scope>NUCLEOTIDE SEQUENCE</scope>
    <source>
        <strain evidence="3">RSA 2281</strain>
    </source>
</reference>
<feature type="domain" description="PH" evidence="2">
    <location>
        <begin position="73"/>
        <end position="177"/>
    </location>
</feature>
<evidence type="ECO:0000256" key="1">
    <source>
        <dbReference type="SAM" id="MobiDB-lite"/>
    </source>
</evidence>
<dbReference type="Proteomes" id="UP001209540">
    <property type="component" value="Unassembled WGS sequence"/>
</dbReference>
<protein>
    <recommendedName>
        <fullName evidence="2">PH domain-containing protein</fullName>
    </recommendedName>
</protein>
<dbReference type="InterPro" id="IPR001849">
    <property type="entry name" value="PH_domain"/>
</dbReference>
<name>A0AAD5PJK5_9FUNG</name>
<dbReference type="SMART" id="SM00233">
    <property type="entry name" value="PH"/>
    <property type="match status" value="1"/>
</dbReference>
<dbReference type="Pfam" id="PF00169">
    <property type="entry name" value="PH"/>
    <property type="match status" value="1"/>
</dbReference>
<accession>A0AAD5PJK5</accession>
<dbReference type="EMBL" id="JAIXMP010000002">
    <property type="protein sequence ID" value="KAI9276900.1"/>
    <property type="molecule type" value="Genomic_DNA"/>
</dbReference>
<dbReference type="CDD" id="cd00821">
    <property type="entry name" value="PH"/>
    <property type="match status" value="1"/>
</dbReference>
<dbReference type="SUPFAM" id="SSF50729">
    <property type="entry name" value="PH domain-like"/>
    <property type="match status" value="1"/>
</dbReference>
<evidence type="ECO:0000313" key="4">
    <source>
        <dbReference type="Proteomes" id="UP001209540"/>
    </source>
</evidence>
<dbReference type="PROSITE" id="PS50003">
    <property type="entry name" value="PH_DOMAIN"/>
    <property type="match status" value="1"/>
</dbReference>
<dbReference type="AlphaFoldDB" id="A0AAD5PJK5"/>
<feature type="region of interest" description="Disordered" evidence="1">
    <location>
        <begin position="1"/>
        <end position="46"/>
    </location>
</feature>
<keyword evidence="4" id="KW-1185">Reference proteome</keyword>
<organism evidence="3 4">
    <name type="scientific">Phascolomyces articulosus</name>
    <dbReference type="NCBI Taxonomy" id="60185"/>
    <lineage>
        <taxon>Eukaryota</taxon>
        <taxon>Fungi</taxon>
        <taxon>Fungi incertae sedis</taxon>
        <taxon>Mucoromycota</taxon>
        <taxon>Mucoromycotina</taxon>
        <taxon>Mucoromycetes</taxon>
        <taxon>Mucorales</taxon>
        <taxon>Lichtheimiaceae</taxon>
        <taxon>Phascolomyces</taxon>
    </lineage>
</organism>
<comment type="caution">
    <text evidence="3">The sequence shown here is derived from an EMBL/GenBank/DDBJ whole genome shotgun (WGS) entry which is preliminary data.</text>
</comment>
<dbReference type="InterPro" id="IPR011993">
    <property type="entry name" value="PH-like_dom_sf"/>
</dbReference>
<feature type="compositionally biased region" description="Polar residues" evidence="1">
    <location>
        <begin position="1"/>
        <end position="25"/>
    </location>
</feature>
<feature type="non-terminal residue" evidence="3">
    <location>
        <position position="185"/>
    </location>
</feature>
<proteinExistence type="predicted"/>
<gene>
    <name evidence="3" type="ORF">BDA99DRAFT_429892</name>
</gene>
<sequence>MPTTHNHTLQLNTKSTSFELTSPSVSEEPYIAEESEPENNLSSTSDTLPDVIHDPGLYRPSYGGVNVTAVWKNCTIRGWMTKHIPPSYSFTKTKKQRYVILADRMLYTFKTDKTTPHYREFFELTQDTSVFVTDYITGALFCIEITKLAGEKKSWYLQCQSAEHMKLWLDKLKKTVAWLREHRNS</sequence>